<feature type="transmembrane region" description="Helical" evidence="1">
    <location>
        <begin position="38"/>
        <end position="59"/>
    </location>
</feature>
<feature type="transmembrane region" description="Helical" evidence="1">
    <location>
        <begin position="97"/>
        <end position="123"/>
    </location>
</feature>
<dbReference type="Pfam" id="PF11162">
    <property type="entry name" value="DUF2946"/>
    <property type="match status" value="1"/>
</dbReference>
<keyword evidence="1" id="KW-1133">Transmembrane helix</keyword>
<dbReference type="InterPro" id="IPR021333">
    <property type="entry name" value="DUF2946"/>
</dbReference>
<comment type="caution">
    <text evidence="2">The sequence shown here is derived from an EMBL/GenBank/DDBJ whole genome shotgun (WGS) entry which is preliminary data.</text>
</comment>
<accession>A0ABX4ZWM9</accession>
<keyword evidence="1" id="KW-0472">Membrane</keyword>
<dbReference type="EMBL" id="PQVW01000021">
    <property type="protein sequence ID" value="POZ19975.1"/>
    <property type="molecule type" value="Genomic_DNA"/>
</dbReference>
<evidence type="ECO:0000256" key="1">
    <source>
        <dbReference type="SAM" id="Phobius"/>
    </source>
</evidence>
<organism evidence="2 3">
    <name type="scientific">Lelliottia aquatilis</name>
    <dbReference type="NCBI Taxonomy" id="2080838"/>
    <lineage>
        <taxon>Bacteria</taxon>
        <taxon>Pseudomonadati</taxon>
        <taxon>Pseudomonadota</taxon>
        <taxon>Gammaproteobacteria</taxon>
        <taxon>Enterobacterales</taxon>
        <taxon>Enterobacteriaceae</taxon>
        <taxon>Lelliottia</taxon>
    </lineage>
</organism>
<evidence type="ECO:0000313" key="3">
    <source>
        <dbReference type="Proteomes" id="UP000237025"/>
    </source>
</evidence>
<name>A0ABX4ZWM9_9ENTR</name>
<dbReference type="Proteomes" id="UP000237025">
    <property type="component" value="Unassembled WGS sequence"/>
</dbReference>
<evidence type="ECO:0000313" key="2">
    <source>
        <dbReference type="EMBL" id="POZ19975.1"/>
    </source>
</evidence>
<proteinExistence type="predicted"/>
<gene>
    <name evidence="2" type="ORF">C3712_20130</name>
</gene>
<keyword evidence="3" id="KW-1185">Reference proteome</keyword>
<protein>
    <submittedName>
        <fullName evidence="2">DUF2946 domain-containing protein</fullName>
    </submittedName>
</protein>
<sequence>MPIHSACNSSVINHLQYRLSSGGSVNNAPHLSALNRKAAWTALFAILLIVVAPLISVSLQKDPMSAMPGMHHDMSQMSMAGHHAETPQPMPLDHAEACGYCVLLAHVPGMMLALIVLLCAVLLRQRIKPTRQAVNHWHFFPWLFPDTRAPPQLSAYSL</sequence>
<keyword evidence="1" id="KW-0812">Transmembrane</keyword>
<reference evidence="2 3" key="1">
    <citation type="submission" date="2018-02" db="EMBL/GenBank/DDBJ databases">
        <title>Lelliotia aquatilis sp. nov., isolated from drinking water.</title>
        <authorList>
            <person name="Kaempfer P."/>
            <person name="Glaeser S."/>
            <person name="Exner M."/>
            <person name="Doijad S."/>
            <person name="Chakraborty T."/>
        </authorList>
    </citation>
    <scope>NUCLEOTIDE SEQUENCE [LARGE SCALE GENOMIC DNA]</scope>
    <source>
        <strain evidence="2 3">6331-17</strain>
    </source>
</reference>